<dbReference type="Pfam" id="PF10106">
    <property type="entry name" value="DUF2345"/>
    <property type="match status" value="1"/>
</dbReference>
<reference evidence="5" key="2">
    <citation type="submission" date="2023-07" db="EMBL/GenBank/DDBJ databases">
        <title>Duganella aceri sp. nov., isolated from tree sap.</title>
        <authorList>
            <person name="Kim I.S."/>
        </authorList>
    </citation>
    <scope>NUCLEOTIDE SEQUENCE [LARGE SCALE GENOMIC DNA]</scope>
    <source>
        <strain evidence="5">SAP-35</strain>
    </source>
</reference>
<feature type="domain" description="Putative type VI secretion system Rhs element associated Vgr" evidence="3">
    <location>
        <begin position="1"/>
        <end position="80"/>
    </location>
</feature>
<accession>A0ABX0FSG4</accession>
<proteinExistence type="predicted"/>
<dbReference type="EMBL" id="JAADJT010000012">
    <property type="protein sequence ID" value="NGZ87436.1"/>
    <property type="molecule type" value="Genomic_DNA"/>
</dbReference>
<evidence type="ECO:0000313" key="4">
    <source>
        <dbReference type="EMBL" id="NGZ87436.1"/>
    </source>
</evidence>
<keyword evidence="5" id="KW-1185">Reference proteome</keyword>
<evidence type="ECO:0000256" key="1">
    <source>
        <dbReference type="SAM" id="MobiDB-lite"/>
    </source>
</evidence>
<evidence type="ECO:0000313" key="5">
    <source>
        <dbReference type="Proteomes" id="UP000666369"/>
    </source>
</evidence>
<feature type="domain" description="DUF2345" evidence="2">
    <location>
        <begin position="131"/>
        <end position="276"/>
    </location>
</feature>
<dbReference type="InterPro" id="IPR018769">
    <property type="entry name" value="VgrG2_DUF2345"/>
</dbReference>
<organism evidence="4 5">
    <name type="scientific">Duganella aceris</name>
    <dbReference type="NCBI Taxonomy" id="2703883"/>
    <lineage>
        <taxon>Bacteria</taxon>
        <taxon>Pseudomonadati</taxon>
        <taxon>Pseudomonadota</taxon>
        <taxon>Betaproteobacteria</taxon>
        <taxon>Burkholderiales</taxon>
        <taxon>Oxalobacteraceae</taxon>
        <taxon>Telluria group</taxon>
        <taxon>Duganella</taxon>
    </lineage>
</organism>
<gene>
    <name evidence="4" type="ORF">GW587_24640</name>
</gene>
<sequence length="295" mass="30959">MGHLIQQAPSSAQRGTYRGSGFELRTDAWSVVRGGEGVLLTTSARAAEGSGVTSTQMDAAESLASLKSAEELGKSMGNAALEQKALSSAEAAKTQQDMIARLDPKEKGKHDGAVNGQQAAKAQSGARDLDAEQPVEKFADAMVLMDAPAGINWATPASTVLFAGQHLHWTSQGDMHMTAAYTLSSVAANAAGYFSHAGGIQAIAANGPVSLQAHTDQLEILADKSIKVISVNDSIEIKANQKIVLQAGQSSITLEGGDITSACPGNFTVQGGQNVYDEGRQLHRRNDRKEWQFGP</sequence>
<evidence type="ECO:0000259" key="2">
    <source>
        <dbReference type="Pfam" id="PF10106"/>
    </source>
</evidence>
<dbReference type="Pfam" id="PF13296">
    <property type="entry name" value="T6SS_Vgr"/>
    <property type="match status" value="1"/>
</dbReference>
<comment type="caution">
    <text evidence="4">The sequence shown here is derived from an EMBL/GenBank/DDBJ whole genome shotgun (WGS) entry which is preliminary data.</text>
</comment>
<evidence type="ECO:0000259" key="3">
    <source>
        <dbReference type="Pfam" id="PF13296"/>
    </source>
</evidence>
<dbReference type="Proteomes" id="UP000666369">
    <property type="component" value="Unassembled WGS sequence"/>
</dbReference>
<dbReference type="RefSeq" id="WP_166107575.1">
    <property type="nucleotide sequence ID" value="NZ_JAADJT010000012.1"/>
</dbReference>
<protein>
    <submittedName>
        <fullName evidence="4">DUF2345 domain-containing protein</fullName>
    </submittedName>
</protein>
<reference evidence="4 5" key="1">
    <citation type="submission" date="2020-01" db="EMBL/GenBank/DDBJ databases">
        <authorList>
            <person name="Lee S.D."/>
        </authorList>
    </citation>
    <scope>NUCLEOTIDE SEQUENCE [LARGE SCALE GENOMIC DNA]</scope>
    <source>
        <strain evidence="4 5">SAP-35</strain>
    </source>
</reference>
<name>A0ABX0FSG4_9BURK</name>
<dbReference type="InterPro" id="IPR028244">
    <property type="entry name" value="T6SS_Rhs_Vgr_dom"/>
</dbReference>
<feature type="region of interest" description="Disordered" evidence="1">
    <location>
        <begin position="105"/>
        <end position="131"/>
    </location>
</feature>